<dbReference type="AlphaFoldDB" id="A0A7K1SBM9"/>
<proteinExistence type="predicted"/>
<dbReference type="NCBIfam" id="TIGR01558">
    <property type="entry name" value="sm_term_P27"/>
    <property type="match status" value="1"/>
</dbReference>
<organism evidence="2 3">
    <name type="scientific">Spirosoma arboris</name>
    <dbReference type="NCBI Taxonomy" id="2682092"/>
    <lineage>
        <taxon>Bacteria</taxon>
        <taxon>Pseudomonadati</taxon>
        <taxon>Bacteroidota</taxon>
        <taxon>Cytophagia</taxon>
        <taxon>Cytophagales</taxon>
        <taxon>Cytophagaceae</taxon>
        <taxon>Spirosoma</taxon>
    </lineage>
</organism>
<dbReference type="RefSeq" id="WP_157585791.1">
    <property type="nucleotide sequence ID" value="NZ_WPIN01000004.1"/>
</dbReference>
<feature type="region of interest" description="Disordered" evidence="1">
    <location>
        <begin position="1"/>
        <end position="41"/>
    </location>
</feature>
<evidence type="ECO:0000313" key="2">
    <source>
        <dbReference type="EMBL" id="MVM31181.1"/>
    </source>
</evidence>
<sequence length="155" mass="17261">MIGRPNTPTELKRLQGTARSDRVLPDQMAPEPLQTLPSPPEQLEGNALAKQVWYETTAALEALKMLTVVDMRLLATYCAEVSRYWKAQEQLALEGEVITSHNGYPMPNPWMGIGNQALDRALKIAGQYGFTPSARTRIGMGQVKERDEFEEAMGL</sequence>
<evidence type="ECO:0000256" key="1">
    <source>
        <dbReference type="SAM" id="MobiDB-lite"/>
    </source>
</evidence>
<keyword evidence="3" id="KW-1185">Reference proteome</keyword>
<comment type="caution">
    <text evidence="2">The sequence shown here is derived from an EMBL/GenBank/DDBJ whole genome shotgun (WGS) entry which is preliminary data.</text>
</comment>
<dbReference type="Pfam" id="PF05119">
    <property type="entry name" value="Terminase_4"/>
    <property type="match status" value="1"/>
</dbReference>
<gene>
    <name evidence="2" type="ORF">GO755_14155</name>
</gene>
<name>A0A7K1SBM9_9BACT</name>
<dbReference type="InterPro" id="IPR006448">
    <property type="entry name" value="Phage_term_ssu_P27"/>
</dbReference>
<accession>A0A7K1SBM9</accession>
<evidence type="ECO:0000313" key="3">
    <source>
        <dbReference type="Proteomes" id="UP000436006"/>
    </source>
</evidence>
<dbReference type="Proteomes" id="UP000436006">
    <property type="component" value="Unassembled WGS sequence"/>
</dbReference>
<reference evidence="2 3" key="1">
    <citation type="submission" date="2019-12" db="EMBL/GenBank/DDBJ databases">
        <title>Spirosoma sp. HMF4905 genome sequencing and assembly.</title>
        <authorList>
            <person name="Kang H."/>
            <person name="Cha I."/>
            <person name="Kim H."/>
            <person name="Joh K."/>
        </authorList>
    </citation>
    <scope>NUCLEOTIDE SEQUENCE [LARGE SCALE GENOMIC DNA]</scope>
    <source>
        <strain evidence="2 3">HMF4905</strain>
    </source>
</reference>
<dbReference type="EMBL" id="WPIN01000004">
    <property type="protein sequence ID" value="MVM31181.1"/>
    <property type="molecule type" value="Genomic_DNA"/>
</dbReference>
<protein>
    <submittedName>
        <fullName evidence="2">Phage terminase small subunit P27 family</fullName>
    </submittedName>
</protein>